<comment type="caution">
    <text evidence="1">The sequence shown here is derived from an EMBL/GenBank/DDBJ whole genome shotgun (WGS) entry which is preliminary data.</text>
</comment>
<evidence type="ECO:0000313" key="2">
    <source>
        <dbReference type="Proteomes" id="UP001430953"/>
    </source>
</evidence>
<dbReference type="Proteomes" id="UP001430953">
    <property type="component" value="Unassembled WGS sequence"/>
</dbReference>
<evidence type="ECO:0000313" key="1">
    <source>
        <dbReference type="EMBL" id="KAL0111900.1"/>
    </source>
</evidence>
<name>A0AAW2FCK6_9HYME</name>
<protein>
    <recommendedName>
        <fullName evidence="3">Secreted protein</fullName>
    </recommendedName>
</protein>
<reference evidence="1 2" key="1">
    <citation type="submission" date="2023-03" db="EMBL/GenBank/DDBJ databases">
        <title>High recombination rates correlate with genetic variation in Cardiocondyla obscurior ants.</title>
        <authorList>
            <person name="Errbii M."/>
        </authorList>
    </citation>
    <scope>NUCLEOTIDE SEQUENCE [LARGE SCALE GENOMIC DNA]</scope>
    <source>
        <strain evidence="1">Alpha-2009</strain>
        <tissue evidence="1">Whole body</tissue>
    </source>
</reference>
<evidence type="ECO:0008006" key="3">
    <source>
        <dbReference type="Google" id="ProtNLM"/>
    </source>
</evidence>
<sequence length="98" mass="10859">MGPIAVSLFYAVVFCSPSAEISVTFNPSVSRRREERCQETCSPQAANGAGRDTKCFPRTLSFSCSSIKEGRKEGRTDECKITYSNLTESYKCKCDLLI</sequence>
<organism evidence="1 2">
    <name type="scientific">Cardiocondyla obscurior</name>
    <dbReference type="NCBI Taxonomy" id="286306"/>
    <lineage>
        <taxon>Eukaryota</taxon>
        <taxon>Metazoa</taxon>
        <taxon>Ecdysozoa</taxon>
        <taxon>Arthropoda</taxon>
        <taxon>Hexapoda</taxon>
        <taxon>Insecta</taxon>
        <taxon>Pterygota</taxon>
        <taxon>Neoptera</taxon>
        <taxon>Endopterygota</taxon>
        <taxon>Hymenoptera</taxon>
        <taxon>Apocrita</taxon>
        <taxon>Aculeata</taxon>
        <taxon>Formicoidea</taxon>
        <taxon>Formicidae</taxon>
        <taxon>Myrmicinae</taxon>
        <taxon>Cardiocondyla</taxon>
    </lineage>
</organism>
<proteinExistence type="predicted"/>
<keyword evidence="2" id="KW-1185">Reference proteome</keyword>
<dbReference type="AlphaFoldDB" id="A0AAW2FCK6"/>
<dbReference type="EMBL" id="JADYXP020000013">
    <property type="protein sequence ID" value="KAL0111900.1"/>
    <property type="molecule type" value="Genomic_DNA"/>
</dbReference>
<accession>A0AAW2FCK6</accession>
<gene>
    <name evidence="1" type="ORF">PUN28_013246</name>
</gene>